<dbReference type="InterPro" id="IPR016055">
    <property type="entry name" value="A-D-PHexomutase_a/b/a-I/II/III"/>
</dbReference>
<dbReference type="InterPro" id="IPR005843">
    <property type="entry name" value="A-D-PHexomutase_C"/>
</dbReference>
<dbReference type="SUPFAM" id="SSF55957">
    <property type="entry name" value="Phosphoglucomutase, C-terminal domain"/>
    <property type="match status" value="1"/>
</dbReference>
<dbReference type="PANTHER" id="PTHR43771">
    <property type="entry name" value="PHOSPHOMANNOMUTASE"/>
    <property type="match status" value="1"/>
</dbReference>
<gene>
    <name evidence="10" type="ORF">A2W54_03075</name>
</gene>
<dbReference type="InterPro" id="IPR036900">
    <property type="entry name" value="A-D-PHexomutase_C_sf"/>
</dbReference>
<dbReference type="GO" id="GO:0016868">
    <property type="term" value="F:intramolecular phosphotransferase activity"/>
    <property type="evidence" value="ECO:0007669"/>
    <property type="project" value="InterPro"/>
</dbReference>
<dbReference type="EMBL" id="MFHI01000004">
    <property type="protein sequence ID" value="OGF79419.1"/>
    <property type="molecule type" value="Genomic_DNA"/>
</dbReference>
<comment type="caution">
    <text evidence="10">The sequence shown here is derived from an EMBL/GenBank/DDBJ whole genome shotgun (WGS) entry which is preliminary data.</text>
</comment>
<evidence type="ECO:0000259" key="8">
    <source>
        <dbReference type="Pfam" id="PF02878"/>
    </source>
</evidence>
<evidence type="ECO:0000256" key="5">
    <source>
        <dbReference type="ARBA" id="ARBA00022842"/>
    </source>
</evidence>
<feature type="domain" description="Alpha-D-phosphohexomutase C-terminal" evidence="7">
    <location>
        <begin position="374"/>
        <end position="448"/>
    </location>
</feature>
<feature type="domain" description="Alpha-D-phosphohexomutase alpha/beta/alpha" evidence="8">
    <location>
        <begin position="12"/>
        <end position="140"/>
    </location>
</feature>
<evidence type="ECO:0000256" key="2">
    <source>
        <dbReference type="ARBA" id="ARBA00010231"/>
    </source>
</evidence>
<protein>
    <recommendedName>
        <fullName evidence="12">Phosphomannomutase/phosphoglucomutase</fullName>
    </recommendedName>
</protein>
<dbReference type="SUPFAM" id="SSF53738">
    <property type="entry name" value="Phosphoglucomutase, first 3 domains"/>
    <property type="match status" value="2"/>
</dbReference>
<dbReference type="GO" id="GO:0005975">
    <property type="term" value="P:carbohydrate metabolic process"/>
    <property type="evidence" value="ECO:0007669"/>
    <property type="project" value="InterPro"/>
</dbReference>
<evidence type="ECO:0000256" key="3">
    <source>
        <dbReference type="ARBA" id="ARBA00022553"/>
    </source>
</evidence>
<dbReference type="Gene3D" id="3.40.120.10">
    <property type="entry name" value="Alpha-D-Glucose-1,6-Bisphosphate, subunit A, domain 3"/>
    <property type="match status" value="5"/>
</dbReference>
<keyword evidence="4" id="KW-0479">Metal-binding</keyword>
<dbReference type="Gene3D" id="3.30.310.50">
    <property type="entry name" value="Alpha-D-phosphohexomutase, C-terminal domain"/>
    <property type="match status" value="1"/>
</dbReference>
<dbReference type="Pfam" id="PF02878">
    <property type="entry name" value="PGM_PMM_I"/>
    <property type="match status" value="1"/>
</dbReference>
<dbReference type="InterPro" id="IPR005846">
    <property type="entry name" value="A-D-PHexomutase_a/b/a-III"/>
</dbReference>
<dbReference type="PANTHER" id="PTHR43771:SF1">
    <property type="entry name" value="PHOSPHOMANNOMUTASE"/>
    <property type="match status" value="1"/>
</dbReference>
<keyword evidence="3" id="KW-0597">Phosphoprotein</keyword>
<evidence type="ECO:0008006" key="12">
    <source>
        <dbReference type="Google" id="ProtNLM"/>
    </source>
</evidence>
<keyword evidence="6" id="KW-0413">Isomerase</keyword>
<sequence length="461" mass="52313">MHKIAGKSWSEKIFKAYDIRGVYPAEINEDAAYKIARAFARYLRMGKAEGRILKILVSSDKRESSPALKEAFVDGLSDEGAEIIDAGVTTTPHHYFAVNVSEADGGAMITASHLPLEFNGLKLSKRGAMPISEGAGMNEIKGDTVRGIFQNTDSEIKITKKDFTNDYIEFLENHFPYFGKEIKKMVSGEKIQWISFDTDEDRVMFDDEKGNRVPGDIITALLVRYFAEADENSKASAFRSTKKKPKPQVFQDFSQRDGARLSNSPAGEYAGLEKSVGEAIVYDLRSSRVVREKIEKYGFRPIESRVGHAFIKPLMRKENAAFGGELSGHYYFRDFFYCDSGIFAALAVLELMRVEKKTLSELIKPLRKYAKTEEIDFKIAEKEKALDRIAAHFNDEKISYLDGITVEHWNSAVAAAERWWFNLRLSNTENLVRLNLEASTQKLLDKKKKLIFELLKDERLN</sequence>
<dbReference type="GO" id="GO:0046872">
    <property type="term" value="F:metal ion binding"/>
    <property type="evidence" value="ECO:0007669"/>
    <property type="project" value="UniProtKB-KW"/>
</dbReference>
<reference evidence="10 11" key="1">
    <citation type="journal article" date="2016" name="Nat. Commun.">
        <title>Thousands of microbial genomes shed light on interconnected biogeochemical processes in an aquifer system.</title>
        <authorList>
            <person name="Anantharaman K."/>
            <person name="Brown C.T."/>
            <person name="Hug L.A."/>
            <person name="Sharon I."/>
            <person name="Castelle C.J."/>
            <person name="Probst A.J."/>
            <person name="Thomas B.C."/>
            <person name="Singh A."/>
            <person name="Wilkins M.J."/>
            <person name="Karaoz U."/>
            <person name="Brodie E.L."/>
            <person name="Williams K.H."/>
            <person name="Hubbard S.S."/>
            <person name="Banfield J.F."/>
        </authorList>
    </citation>
    <scope>NUCLEOTIDE SEQUENCE [LARGE SCALE GENOMIC DNA]</scope>
</reference>
<dbReference type="Pfam" id="PF00408">
    <property type="entry name" value="PGM_PMM_IV"/>
    <property type="match status" value="1"/>
</dbReference>
<accession>A0A1F5WUU7</accession>
<dbReference type="InterPro" id="IPR005844">
    <property type="entry name" value="A-D-PHexomutase_a/b/a-I"/>
</dbReference>
<comment type="similarity">
    <text evidence="2">Belongs to the phosphohexose mutase family.</text>
</comment>
<keyword evidence="5" id="KW-0460">Magnesium</keyword>
<evidence type="ECO:0000313" key="11">
    <source>
        <dbReference type="Proteomes" id="UP000178425"/>
    </source>
</evidence>
<evidence type="ECO:0000256" key="6">
    <source>
        <dbReference type="ARBA" id="ARBA00023235"/>
    </source>
</evidence>
<evidence type="ECO:0000259" key="7">
    <source>
        <dbReference type="Pfam" id="PF00408"/>
    </source>
</evidence>
<feature type="domain" description="Alpha-D-phosphohexomutase alpha/beta/alpha" evidence="9">
    <location>
        <begin position="276"/>
        <end position="367"/>
    </location>
</feature>
<evidence type="ECO:0000256" key="4">
    <source>
        <dbReference type="ARBA" id="ARBA00022723"/>
    </source>
</evidence>
<comment type="cofactor">
    <cofactor evidence="1">
        <name>Mg(2+)</name>
        <dbReference type="ChEBI" id="CHEBI:18420"/>
    </cofactor>
</comment>
<dbReference type="Pfam" id="PF02880">
    <property type="entry name" value="PGM_PMM_III"/>
    <property type="match status" value="1"/>
</dbReference>
<name>A0A1F5WUU7_9BACT</name>
<proteinExistence type="inferred from homology"/>
<evidence type="ECO:0000259" key="9">
    <source>
        <dbReference type="Pfam" id="PF02880"/>
    </source>
</evidence>
<evidence type="ECO:0000256" key="1">
    <source>
        <dbReference type="ARBA" id="ARBA00001946"/>
    </source>
</evidence>
<organism evidence="10 11">
    <name type="scientific">Candidatus Giovannonibacteria bacterium RIFCSPHIGHO2_02_43_13</name>
    <dbReference type="NCBI Taxonomy" id="1798330"/>
    <lineage>
        <taxon>Bacteria</taxon>
        <taxon>Candidatus Giovannoniibacteriota</taxon>
    </lineage>
</organism>
<evidence type="ECO:0000313" key="10">
    <source>
        <dbReference type="EMBL" id="OGF79419.1"/>
    </source>
</evidence>
<dbReference type="Proteomes" id="UP000178425">
    <property type="component" value="Unassembled WGS sequence"/>
</dbReference>
<dbReference type="AlphaFoldDB" id="A0A1F5WUU7"/>